<dbReference type="Proteomes" id="UP000809829">
    <property type="component" value="Unassembled WGS sequence"/>
</dbReference>
<gene>
    <name evidence="2" type="ORF">JOC83_001148</name>
</gene>
<feature type="domain" description="PH" evidence="1">
    <location>
        <begin position="1"/>
        <end position="18"/>
    </location>
</feature>
<organism evidence="2 3">
    <name type="scientific">Priestia iocasae</name>
    <dbReference type="NCBI Taxonomy" id="2291674"/>
    <lineage>
        <taxon>Bacteria</taxon>
        <taxon>Bacillati</taxon>
        <taxon>Bacillota</taxon>
        <taxon>Bacilli</taxon>
        <taxon>Bacillales</taxon>
        <taxon>Bacillaceae</taxon>
        <taxon>Priestia</taxon>
    </lineage>
</organism>
<proteinExistence type="predicted"/>
<evidence type="ECO:0000259" key="1">
    <source>
        <dbReference type="PROSITE" id="PS50003"/>
    </source>
</evidence>
<dbReference type="PROSITE" id="PS50003">
    <property type="entry name" value="PH_DOMAIN"/>
    <property type="match status" value="1"/>
</dbReference>
<dbReference type="EMBL" id="JAFBFC010000002">
    <property type="protein sequence ID" value="MBM7702314.1"/>
    <property type="molecule type" value="Genomic_DNA"/>
</dbReference>
<comment type="caution">
    <text evidence="2">The sequence shown here is derived from an EMBL/GenBank/DDBJ whole genome shotgun (WGS) entry which is preliminary data.</text>
</comment>
<dbReference type="RefSeq" id="WP_205185125.1">
    <property type="nucleotide sequence ID" value="NZ_JAFBFC010000002.1"/>
</dbReference>
<keyword evidence="3" id="KW-1185">Reference proteome</keyword>
<sequence length="52" mass="6296">MSNEEKEKWLSLLQEAYTKGSIEHSMNLTSYMQFLKEHLQRFITQEQSDMKK</sequence>
<name>A0ABS2QSA3_9BACI</name>
<protein>
    <recommendedName>
        <fullName evidence="1">PH domain-containing protein</fullName>
    </recommendedName>
</protein>
<accession>A0ABS2QSA3</accession>
<evidence type="ECO:0000313" key="2">
    <source>
        <dbReference type="EMBL" id="MBM7702314.1"/>
    </source>
</evidence>
<evidence type="ECO:0000313" key="3">
    <source>
        <dbReference type="Proteomes" id="UP000809829"/>
    </source>
</evidence>
<dbReference type="InterPro" id="IPR001849">
    <property type="entry name" value="PH_domain"/>
</dbReference>
<reference evidence="2 3" key="1">
    <citation type="submission" date="2021-01" db="EMBL/GenBank/DDBJ databases">
        <title>Genomic Encyclopedia of Type Strains, Phase IV (KMG-IV): sequencing the most valuable type-strain genomes for metagenomic binning, comparative biology and taxonomic classification.</title>
        <authorList>
            <person name="Goeker M."/>
        </authorList>
    </citation>
    <scope>NUCLEOTIDE SEQUENCE [LARGE SCALE GENOMIC DNA]</scope>
    <source>
        <strain evidence="2 3">DSM 104297</strain>
    </source>
</reference>